<evidence type="ECO:0000259" key="4">
    <source>
        <dbReference type="PROSITE" id="PS50158"/>
    </source>
</evidence>
<keyword evidence="6" id="KW-1185">Reference proteome</keyword>
<dbReference type="GO" id="GO:0003676">
    <property type="term" value="F:nucleic acid binding"/>
    <property type="evidence" value="ECO:0007669"/>
    <property type="project" value="InterPro"/>
</dbReference>
<feature type="compositionally biased region" description="Basic and acidic residues" evidence="3">
    <location>
        <begin position="38"/>
        <end position="51"/>
    </location>
</feature>
<sequence length="411" mass="46244">MTRITNFGRKRKYLESSLPHSTPTEDTQQPTAEQSPIEAKEHTDPDPEAPPKKKRKRAGKKRKVDESDKAEGDEKIEGTSTGDKSSKKKKKKEFKNKSKDARLLASESRRLKRIAERDAGTTCFACREKGHSAKYCPKSVDGGQKNVGICYRCGSNRHNLSRCKKPEDPLNPLPFASCFVCKGNGHLASKCPENQDKGVYPNGGCCKMCGEKSHLAKDCDLRKKDNNVLSTIVGIERNIGPDEDDFHIIGRRKQELDREDRRVEKVQRSMDVRVGAQSELRMQVVGEVAKSGDLKSLRCVNRSFCSLVEPLLFKAIKFDSGGDLERSFGMLESLAIDKGRVSRHVRTLDIRCNDNMFLHLHSRARGIYDLRHVEDTEAQQVKMEGMKKTQDQLDNCLPAAIRALSNLTSLR</sequence>
<feature type="compositionally biased region" description="Basic and acidic residues" evidence="3">
    <location>
        <begin position="95"/>
        <end position="106"/>
    </location>
</feature>
<dbReference type="PANTHER" id="PTHR46242">
    <property type="entry name" value="ZINC FINGER CCHC DOMAIN-CONTAINING PROTEIN 9 ZCCHC9"/>
    <property type="match status" value="1"/>
</dbReference>
<feature type="domain" description="CCHC-type" evidence="4">
    <location>
        <begin position="178"/>
        <end position="193"/>
    </location>
</feature>
<keyword evidence="2" id="KW-0863">Zinc-finger</keyword>
<reference evidence="5 6" key="1">
    <citation type="submission" date="2024-01" db="EMBL/GenBank/DDBJ databases">
        <title>A draft genome for a cacao thread blight-causing isolate of Paramarasmius palmivorus.</title>
        <authorList>
            <person name="Baruah I.K."/>
            <person name="Bukari Y."/>
            <person name="Amoako-Attah I."/>
            <person name="Meinhardt L.W."/>
            <person name="Bailey B.A."/>
            <person name="Cohen S.P."/>
        </authorList>
    </citation>
    <scope>NUCLEOTIDE SEQUENCE [LARGE SCALE GENOMIC DNA]</scope>
    <source>
        <strain evidence="5 6">GH-12</strain>
    </source>
</reference>
<keyword evidence="1" id="KW-0507">mRNA processing</keyword>
<name>A0AAW0E3G4_9AGAR</name>
<proteinExistence type="predicted"/>
<evidence type="ECO:0000313" key="6">
    <source>
        <dbReference type="Proteomes" id="UP001383192"/>
    </source>
</evidence>
<dbReference type="InterPro" id="IPR042246">
    <property type="entry name" value="ZCCHC9"/>
</dbReference>
<dbReference type="GO" id="GO:0006397">
    <property type="term" value="P:mRNA processing"/>
    <property type="evidence" value="ECO:0007669"/>
    <property type="project" value="UniProtKB-KW"/>
</dbReference>
<dbReference type="PANTHER" id="PTHR46242:SF1">
    <property type="entry name" value="ZINC FINGER CCHC DOMAIN-CONTAINING PROTEIN 9"/>
    <property type="match status" value="1"/>
</dbReference>
<feature type="compositionally biased region" description="Basic residues" evidence="3">
    <location>
        <begin position="52"/>
        <end position="62"/>
    </location>
</feature>
<dbReference type="SUPFAM" id="SSF57756">
    <property type="entry name" value="Retrovirus zinc finger-like domains"/>
    <property type="match status" value="2"/>
</dbReference>
<keyword evidence="2" id="KW-0862">Zinc</keyword>
<dbReference type="Gene3D" id="4.10.60.10">
    <property type="entry name" value="Zinc finger, CCHC-type"/>
    <property type="match status" value="2"/>
</dbReference>
<dbReference type="PROSITE" id="PS50158">
    <property type="entry name" value="ZF_CCHC"/>
    <property type="match status" value="3"/>
</dbReference>
<protein>
    <recommendedName>
        <fullName evidence="4">CCHC-type domain-containing protein</fullName>
    </recommendedName>
</protein>
<dbReference type="EMBL" id="JAYKXP010000004">
    <property type="protein sequence ID" value="KAK7059101.1"/>
    <property type="molecule type" value="Genomic_DNA"/>
</dbReference>
<feature type="compositionally biased region" description="Basic and acidic residues" evidence="3">
    <location>
        <begin position="63"/>
        <end position="77"/>
    </location>
</feature>
<dbReference type="InterPro" id="IPR001878">
    <property type="entry name" value="Znf_CCHC"/>
</dbReference>
<dbReference type="GO" id="GO:0005730">
    <property type="term" value="C:nucleolus"/>
    <property type="evidence" value="ECO:0007669"/>
    <property type="project" value="TreeGrafter"/>
</dbReference>
<dbReference type="AlphaFoldDB" id="A0AAW0E3G4"/>
<keyword evidence="2" id="KW-0479">Metal-binding</keyword>
<feature type="compositionally biased region" description="Polar residues" evidence="3">
    <location>
        <begin position="18"/>
        <end position="34"/>
    </location>
</feature>
<dbReference type="SMART" id="SM00343">
    <property type="entry name" value="ZnF_C2HC"/>
    <property type="match status" value="4"/>
</dbReference>
<accession>A0AAW0E3G4</accession>
<dbReference type="Proteomes" id="UP001383192">
    <property type="component" value="Unassembled WGS sequence"/>
</dbReference>
<feature type="domain" description="CCHC-type" evidence="4">
    <location>
        <begin position="206"/>
        <end position="219"/>
    </location>
</feature>
<organism evidence="5 6">
    <name type="scientific">Paramarasmius palmivorus</name>
    <dbReference type="NCBI Taxonomy" id="297713"/>
    <lineage>
        <taxon>Eukaryota</taxon>
        <taxon>Fungi</taxon>
        <taxon>Dikarya</taxon>
        <taxon>Basidiomycota</taxon>
        <taxon>Agaricomycotina</taxon>
        <taxon>Agaricomycetes</taxon>
        <taxon>Agaricomycetidae</taxon>
        <taxon>Agaricales</taxon>
        <taxon>Marasmiineae</taxon>
        <taxon>Marasmiaceae</taxon>
        <taxon>Paramarasmius</taxon>
    </lineage>
</organism>
<dbReference type="InterPro" id="IPR036875">
    <property type="entry name" value="Znf_CCHC_sf"/>
</dbReference>
<dbReference type="GO" id="GO:0008270">
    <property type="term" value="F:zinc ion binding"/>
    <property type="evidence" value="ECO:0007669"/>
    <property type="project" value="UniProtKB-KW"/>
</dbReference>
<feature type="region of interest" description="Disordered" evidence="3">
    <location>
        <begin position="1"/>
        <end position="106"/>
    </location>
</feature>
<evidence type="ECO:0000256" key="3">
    <source>
        <dbReference type="SAM" id="MobiDB-lite"/>
    </source>
</evidence>
<feature type="domain" description="CCHC-type" evidence="4">
    <location>
        <begin position="123"/>
        <end position="138"/>
    </location>
</feature>
<evidence type="ECO:0000313" key="5">
    <source>
        <dbReference type="EMBL" id="KAK7059101.1"/>
    </source>
</evidence>
<evidence type="ECO:0000256" key="2">
    <source>
        <dbReference type="PROSITE-ProRule" id="PRU00047"/>
    </source>
</evidence>
<evidence type="ECO:0000256" key="1">
    <source>
        <dbReference type="ARBA" id="ARBA00022664"/>
    </source>
</evidence>
<gene>
    <name evidence="5" type="ORF">VNI00_001726</name>
</gene>
<comment type="caution">
    <text evidence="5">The sequence shown here is derived from an EMBL/GenBank/DDBJ whole genome shotgun (WGS) entry which is preliminary data.</text>
</comment>